<organism evidence="1 2">
    <name type="scientific">Aristolochia fimbriata</name>
    <name type="common">White veined hardy Dutchman's pipe vine</name>
    <dbReference type="NCBI Taxonomy" id="158543"/>
    <lineage>
        <taxon>Eukaryota</taxon>
        <taxon>Viridiplantae</taxon>
        <taxon>Streptophyta</taxon>
        <taxon>Embryophyta</taxon>
        <taxon>Tracheophyta</taxon>
        <taxon>Spermatophyta</taxon>
        <taxon>Magnoliopsida</taxon>
        <taxon>Magnoliidae</taxon>
        <taxon>Piperales</taxon>
        <taxon>Aristolochiaceae</taxon>
        <taxon>Aristolochia</taxon>
    </lineage>
</organism>
<keyword evidence="2" id="KW-1185">Reference proteome</keyword>
<sequence>MLAIGILFPNIDSLVAHHASSHIVGCWDFFNNKTTVICHGMRQRPTVPHSRHWPVEETTLCLHYLGGRGPFTPRLLVASLSNDTQANVAAPNEQQRPMRYEQKTLSKRHFFQSPVRFRISLFGVACDGEPRLPSDLESPSQMTLRTSLAVDFPRYMNHEELTAWTRKIEQFWVSQSQPSEGYRG</sequence>
<comment type="caution">
    <text evidence="1">The sequence shown here is derived from an EMBL/GenBank/DDBJ whole genome shotgun (WGS) entry which is preliminary data.</text>
</comment>
<name>A0AAV7DZ97_ARIFI</name>
<dbReference type="Proteomes" id="UP000825729">
    <property type="component" value="Unassembled WGS sequence"/>
</dbReference>
<dbReference type="EMBL" id="JAINDJ010000007">
    <property type="protein sequence ID" value="KAG9441787.1"/>
    <property type="molecule type" value="Genomic_DNA"/>
</dbReference>
<reference evidence="1 2" key="1">
    <citation type="submission" date="2021-07" db="EMBL/GenBank/DDBJ databases">
        <title>The Aristolochia fimbriata genome: insights into angiosperm evolution, floral development and chemical biosynthesis.</title>
        <authorList>
            <person name="Jiao Y."/>
        </authorList>
    </citation>
    <scope>NUCLEOTIDE SEQUENCE [LARGE SCALE GENOMIC DNA]</scope>
    <source>
        <strain evidence="1">IBCAS-2021</strain>
        <tissue evidence="1">Leaf</tissue>
    </source>
</reference>
<evidence type="ECO:0000313" key="1">
    <source>
        <dbReference type="EMBL" id="KAG9441787.1"/>
    </source>
</evidence>
<accession>A0AAV7DZ97</accession>
<gene>
    <name evidence="1" type="ORF">H6P81_017641</name>
</gene>
<proteinExistence type="predicted"/>
<evidence type="ECO:0000313" key="2">
    <source>
        <dbReference type="Proteomes" id="UP000825729"/>
    </source>
</evidence>
<protein>
    <submittedName>
        <fullName evidence="1">Uncharacterized protein</fullName>
    </submittedName>
</protein>
<dbReference type="AlphaFoldDB" id="A0AAV7DZ97"/>